<dbReference type="InterPro" id="IPR002524">
    <property type="entry name" value="Cation_efflux"/>
</dbReference>
<evidence type="ECO:0000256" key="10">
    <source>
        <dbReference type="SAM" id="Phobius"/>
    </source>
</evidence>
<comment type="similarity">
    <text evidence="2">Belongs to the cation diffusion facilitator (CDF) transporter (TC 2.A.4) family. SLC30A subfamily.</text>
</comment>
<proteinExistence type="inferred from homology"/>
<evidence type="ECO:0000256" key="7">
    <source>
        <dbReference type="ARBA" id="ARBA00023065"/>
    </source>
</evidence>
<dbReference type="InterPro" id="IPR027469">
    <property type="entry name" value="Cation_efflux_TMD_sf"/>
</dbReference>
<feature type="transmembrane region" description="Helical" evidence="10">
    <location>
        <begin position="217"/>
        <end position="241"/>
    </location>
</feature>
<evidence type="ECO:0000256" key="9">
    <source>
        <dbReference type="SAM" id="MobiDB-lite"/>
    </source>
</evidence>
<dbReference type="InterPro" id="IPR050681">
    <property type="entry name" value="CDF/SLC30A"/>
</dbReference>
<dbReference type="SUPFAM" id="SSF160240">
    <property type="entry name" value="Cation efflux protein cytoplasmic domain-like"/>
    <property type="match status" value="1"/>
</dbReference>
<comment type="caution">
    <text evidence="13">The sequence shown here is derived from an EMBL/GenBank/DDBJ whole genome shotgun (WGS) entry which is preliminary data.</text>
</comment>
<dbReference type="Pfam" id="PF01545">
    <property type="entry name" value="Cation_efflux"/>
    <property type="match status" value="1"/>
</dbReference>
<dbReference type="PANTHER" id="PTHR11562">
    <property type="entry name" value="CATION EFFLUX PROTEIN/ ZINC TRANSPORTER"/>
    <property type="match status" value="1"/>
</dbReference>
<accession>A0A9W7TUI9</accession>
<dbReference type="Gene3D" id="1.20.1510.10">
    <property type="entry name" value="Cation efflux protein transmembrane domain"/>
    <property type="match status" value="1"/>
</dbReference>
<dbReference type="NCBIfam" id="TIGR01297">
    <property type="entry name" value="CDF"/>
    <property type="match status" value="1"/>
</dbReference>
<feature type="transmembrane region" description="Helical" evidence="10">
    <location>
        <begin position="110"/>
        <end position="131"/>
    </location>
</feature>
<evidence type="ECO:0000256" key="3">
    <source>
        <dbReference type="ARBA" id="ARBA00022448"/>
    </source>
</evidence>
<dbReference type="OrthoDB" id="9809646at2"/>
<evidence type="ECO:0000259" key="12">
    <source>
        <dbReference type="Pfam" id="PF16916"/>
    </source>
</evidence>
<dbReference type="EMBL" id="QOKW01000015">
    <property type="protein sequence ID" value="KAA0678768.1"/>
    <property type="molecule type" value="Genomic_DNA"/>
</dbReference>
<feature type="region of interest" description="Disordered" evidence="9">
    <location>
        <begin position="1"/>
        <end position="74"/>
    </location>
</feature>
<sequence length="367" mass="39229">MDSEIAATGNAVTAARHRSYPVGTRPFPHRTTRGRPVTHRPVTQAPQGHGAHHHDHDRHHGHSHGHGHGHGHAAAVTADSERRILLVLLLTASLMVVEVVGGILSGSLALLADAGHMLTDAAALALAWLAFRLGRRPSDRRRSFGYHRLQVLAAFVNGLSLFLLSGWILWEAAERLIQPQPVMGGTMMAVAVLGGLGNLAGFVILHRGDRENLNVRGAALHVLGDLLGSVAAVAAAGVILLTGWTPIDPILSVVVALLILRGAWEVVRQSAHILVEGTPVGIDVDELRRALREAVPAVTEIHHVHVWSLTAERPLLTMHAVVPPGTDRDAVLRDLVETLRGRFGIGHATVQVETGPCPDGRETRHAA</sequence>
<comment type="subcellular location">
    <subcellularLocation>
        <location evidence="1">Membrane</location>
        <topology evidence="1">Multi-pass membrane protein</topology>
    </subcellularLocation>
</comment>
<protein>
    <submittedName>
        <fullName evidence="13">Cation diffusion facilitator family transporter</fullName>
    </submittedName>
</protein>
<keyword evidence="6 10" id="KW-1133">Transmembrane helix</keyword>
<keyword evidence="7" id="KW-0406">Ion transport</keyword>
<evidence type="ECO:0000256" key="2">
    <source>
        <dbReference type="ARBA" id="ARBA00008873"/>
    </source>
</evidence>
<keyword evidence="8 10" id="KW-0472">Membrane</keyword>
<dbReference type="InterPro" id="IPR058533">
    <property type="entry name" value="Cation_efflux_TM"/>
</dbReference>
<dbReference type="Proteomes" id="UP000480854">
    <property type="component" value="Unassembled WGS sequence"/>
</dbReference>
<feature type="domain" description="Cation efflux protein cytoplasmic" evidence="12">
    <location>
        <begin position="281"/>
        <end position="353"/>
    </location>
</feature>
<evidence type="ECO:0000256" key="8">
    <source>
        <dbReference type="ARBA" id="ARBA00023136"/>
    </source>
</evidence>
<organism evidence="13 14">
    <name type="scientific">Roseomonas genomospecies 6</name>
    <dbReference type="NCBI Taxonomy" id="214106"/>
    <lineage>
        <taxon>Bacteria</taxon>
        <taxon>Pseudomonadati</taxon>
        <taxon>Pseudomonadota</taxon>
        <taxon>Alphaproteobacteria</taxon>
        <taxon>Acetobacterales</taxon>
        <taxon>Roseomonadaceae</taxon>
        <taxon>Roseomonas</taxon>
    </lineage>
</organism>
<name>A0A9W7TUI9_9PROT</name>
<dbReference type="SUPFAM" id="SSF161111">
    <property type="entry name" value="Cation efflux protein transmembrane domain-like"/>
    <property type="match status" value="1"/>
</dbReference>
<dbReference type="AlphaFoldDB" id="A0A9W7TUI9"/>
<dbReference type="Pfam" id="PF16916">
    <property type="entry name" value="ZT_dimer"/>
    <property type="match status" value="1"/>
</dbReference>
<feature type="transmembrane region" description="Helical" evidence="10">
    <location>
        <begin position="84"/>
        <end position="104"/>
    </location>
</feature>
<keyword evidence="3" id="KW-0813">Transport</keyword>
<evidence type="ECO:0000313" key="13">
    <source>
        <dbReference type="EMBL" id="KAA0678768.1"/>
    </source>
</evidence>
<gene>
    <name evidence="13" type="ORF">DS843_18615</name>
</gene>
<evidence type="ECO:0000313" key="14">
    <source>
        <dbReference type="Proteomes" id="UP000480854"/>
    </source>
</evidence>
<evidence type="ECO:0000256" key="6">
    <source>
        <dbReference type="ARBA" id="ARBA00022989"/>
    </source>
</evidence>
<reference evidence="13 14" key="1">
    <citation type="submission" date="2018-07" db="EMBL/GenBank/DDBJ databases">
        <title>Genome sequence of Azospirillum sp. ATCC 49961.</title>
        <authorList>
            <person name="Sant'Anna F.H."/>
            <person name="Baldani J.I."/>
            <person name="Zilli J.E."/>
            <person name="Reis V.M."/>
            <person name="Hartmann A."/>
            <person name="Cruz L."/>
            <person name="de Souza E.M."/>
            <person name="de Oliveira Pedrosa F."/>
            <person name="Passaglia L.M.P."/>
        </authorList>
    </citation>
    <scope>NUCLEOTIDE SEQUENCE [LARGE SCALE GENOMIC DNA]</scope>
    <source>
        <strain evidence="13 14">ATCC 49961</strain>
    </source>
</reference>
<dbReference type="GO" id="GO:0005385">
    <property type="term" value="F:zinc ion transmembrane transporter activity"/>
    <property type="evidence" value="ECO:0007669"/>
    <property type="project" value="TreeGrafter"/>
</dbReference>
<evidence type="ECO:0000256" key="5">
    <source>
        <dbReference type="ARBA" id="ARBA00022906"/>
    </source>
</evidence>
<evidence type="ECO:0000256" key="4">
    <source>
        <dbReference type="ARBA" id="ARBA00022692"/>
    </source>
</evidence>
<keyword evidence="5" id="KW-0864">Zinc transport</keyword>
<feature type="transmembrane region" description="Helical" evidence="10">
    <location>
        <begin position="247"/>
        <end position="264"/>
    </location>
</feature>
<dbReference type="PANTHER" id="PTHR11562:SF17">
    <property type="entry name" value="RE54080P-RELATED"/>
    <property type="match status" value="1"/>
</dbReference>
<dbReference type="GO" id="GO:0005886">
    <property type="term" value="C:plasma membrane"/>
    <property type="evidence" value="ECO:0007669"/>
    <property type="project" value="TreeGrafter"/>
</dbReference>
<feature type="compositionally biased region" description="Basic residues" evidence="9">
    <location>
        <begin position="27"/>
        <end position="38"/>
    </location>
</feature>
<evidence type="ECO:0000256" key="1">
    <source>
        <dbReference type="ARBA" id="ARBA00004141"/>
    </source>
</evidence>
<feature type="transmembrane region" description="Helical" evidence="10">
    <location>
        <begin position="182"/>
        <end position="205"/>
    </location>
</feature>
<feature type="domain" description="Cation efflux protein transmembrane" evidence="11">
    <location>
        <begin position="85"/>
        <end position="275"/>
    </location>
</feature>
<feature type="compositionally biased region" description="Basic residues" evidence="9">
    <location>
        <begin position="50"/>
        <end position="71"/>
    </location>
</feature>
<feature type="transmembrane region" description="Helical" evidence="10">
    <location>
        <begin position="151"/>
        <end position="170"/>
    </location>
</feature>
<keyword evidence="14" id="KW-1185">Reference proteome</keyword>
<keyword evidence="5" id="KW-0862">Zinc</keyword>
<dbReference type="InterPro" id="IPR036837">
    <property type="entry name" value="Cation_efflux_CTD_sf"/>
</dbReference>
<keyword evidence="4 10" id="KW-0812">Transmembrane</keyword>
<evidence type="ECO:0000259" key="11">
    <source>
        <dbReference type="Pfam" id="PF01545"/>
    </source>
</evidence>
<dbReference type="InterPro" id="IPR027470">
    <property type="entry name" value="Cation_efflux_CTD"/>
</dbReference>